<keyword evidence="3" id="KW-0808">Transferase</keyword>
<dbReference type="Pfam" id="PF00852">
    <property type="entry name" value="Glyco_transf_10"/>
    <property type="match status" value="1"/>
</dbReference>
<dbReference type="InterPro" id="IPR055270">
    <property type="entry name" value="Glyco_tran_10_C"/>
</dbReference>
<evidence type="ECO:0000256" key="2">
    <source>
        <dbReference type="ARBA" id="ARBA00022676"/>
    </source>
</evidence>
<dbReference type="GO" id="GO:0016020">
    <property type="term" value="C:membrane"/>
    <property type="evidence" value="ECO:0007669"/>
    <property type="project" value="InterPro"/>
</dbReference>
<keyword evidence="2" id="KW-0328">Glycosyltransferase</keyword>
<dbReference type="InterPro" id="IPR001503">
    <property type="entry name" value="Glyco_trans_10"/>
</dbReference>
<evidence type="ECO:0000259" key="4">
    <source>
        <dbReference type="Pfam" id="PF00852"/>
    </source>
</evidence>
<dbReference type="GO" id="GO:0008417">
    <property type="term" value="F:fucosyltransferase activity"/>
    <property type="evidence" value="ECO:0007669"/>
    <property type="project" value="InterPro"/>
</dbReference>
<dbReference type="SUPFAM" id="SSF53756">
    <property type="entry name" value="UDP-Glycosyltransferase/glycogen phosphorylase"/>
    <property type="match status" value="1"/>
</dbReference>
<evidence type="ECO:0000313" key="5">
    <source>
        <dbReference type="EMBL" id="MBA2857943.1"/>
    </source>
</evidence>
<dbReference type="AlphaFoldDB" id="A0A7J9P408"/>
<evidence type="ECO:0000256" key="1">
    <source>
        <dbReference type="ARBA" id="ARBA00008919"/>
    </source>
</evidence>
<protein>
    <recommendedName>
        <fullName evidence="4">Fucosyltransferase C-terminal domain-containing protein</fullName>
    </recommendedName>
</protein>
<evidence type="ECO:0000256" key="3">
    <source>
        <dbReference type="ARBA" id="ARBA00022679"/>
    </source>
</evidence>
<reference evidence="5 6" key="1">
    <citation type="submission" date="2020-07" db="EMBL/GenBank/DDBJ databases">
        <title>Genomic Encyclopedia of Type Strains, Phase IV (KMG-V): Genome sequencing to study the core and pangenomes of soil and plant-associated prokaryotes.</title>
        <authorList>
            <person name="Whitman W."/>
        </authorList>
    </citation>
    <scope>NUCLEOTIDE SEQUENCE [LARGE SCALE GENOMIC DNA]</scope>
    <source>
        <strain evidence="5 6">C12</strain>
    </source>
</reference>
<feature type="domain" description="Fucosyltransferase C-terminal" evidence="4">
    <location>
        <begin position="166"/>
        <end position="293"/>
    </location>
</feature>
<dbReference type="Gene3D" id="3.40.50.11660">
    <property type="entry name" value="Glycosyl transferase family 10, C-terminal domain"/>
    <property type="match status" value="1"/>
</dbReference>
<organism evidence="5 6">
    <name type="scientific">Methanococcus maripaludis</name>
    <name type="common">Methanococcus deltae</name>
    <dbReference type="NCBI Taxonomy" id="39152"/>
    <lineage>
        <taxon>Archaea</taxon>
        <taxon>Methanobacteriati</taxon>
        <taxon>Methanobacteriota</taxon>
        <taxon>Methanomada group</taxon>
        <taxon>Methanococci</taxon>
        <taxon>Methanococcales</taxon>
        <taxon>Methanococcaceae</taxon>
        <taxon>Methanococcus</taxon>
    </lineage>
</organism>
<accession>A0A7J9P408</accession>
<comment type="similarity">
    <text evidence="1">Belongs to the glycosyltransferase 10 family.</text>
</comment>
<dbReference type="PANTHER" id="PTHR11929:SF194">
    <property type="entry name" value="ALPHA-(1,3)-FUCOSYLTRANSFERASE 10"/>
    <property type="match status" value="1"/>
</dbReference>
<proteinExistence type="inferred from homology"/>
<dbReference type="EMBL" id="JACDUN010000001">
    <property type="protein sequence ID" value="MBA2857943.1"/>
    <property type="molecule type" value="Genomic_DNA"/>
</dbReference>
<dbReference type="InterPro" id="IPR038577">
    <property type="entry name" value="GT10-like_C_sf"/>
</dbReference>
<evidence type="ECO:0000313" key="6">
    <source>
        <dbReference type="Proteomes" id="UP000558015"/>
    </source>
</evidence>
<comment type="caution">
    <text evidence="5">The sequence shown here is derived from an EMBL/GenBank/DDBJ whole genome shotgun (WGS) entry which is preliminary data.</text>
</comment>
<dbReference type="RefSeq" id="WP_181493053.1">
    <property type="nucleotide sequence ID" value="NZ_JACDUN010000001.1"/>
</dbReference>
<dbReference type="Proteomes" id="UP000558015">
    <property type="component" value="Unassembled WGS sequence"/>
</dbReference>
<dbReference type="PANTHER" id="PTHR11929">
    <property type="entry name" value="ALPHA- 1,3 -FUCOSYLTRANSFERASE"/>
    <property type="match status" value="1"/>
</dbReference>
<sequence length="354" mass="41962">MEVALIPASKVHFKNHIFDEVSTISNEDKNVFLYLKDKAKEYGININTIDLVEDIGSLEAVFFLSNLNYLWLNKCLKEGLKSKMAYIAWEPPVVMPWNSKDRLNELLRYFEIIMTWNPEIIDNDKIRHLRYPHDLCSKHFEKSFDSKKLLVNISANKFSPVKYELYSKRREVINYFEQQNNLDFDFYGFGWKKTLKNYGGSVVSKYETYSNYKFALCFENMCNIEGYVTEKIFDCFTTPIVPVYWGASNISQEVSKKCYINYGSFNGISDMHEYLKSMSNNEYNEYIWNINEFLNSENSKKYSFEVFFEKINEVILNLAKNSKNPKINPIPVLKNHFEKTYLWTYSMYNKYGIL</sequence>
<name>A0A7J9P408_METMI</name>
<gene>
    <name evidence="5" type="ORF">HNP93_000644</name>
</gene>